<feature type="non-terminal residue" evidence="1">
    <location>
        <position position="1"/>
    </location>
</feature>
<keyword evidence="2" id="KW-1185">Reference proteome</keyword>
<accession>A0AAQ4D5E5</accession>
<evidence type="ECO:0000313" key="1">
    <source>
        <dbReference type="EMBL" id="KAK8757685.1"/>
    </source>
</evidence>
<evidence type="ECO:0000313" key="2">
    <source>
        <dbReference type="Proteomes" id="UP001321473"/>
    </source>
</evidence>
<name>A0AAQ4D5E5_AMBAM</name>
<dbReference type="EMBL" id="JARKHS020034961">
    <property type="protein sequence ID" value="KAK8757685.1"/>
    <property type="molecule type" value="Genomic_DNA"/>
</dbReference>
<reference evidence="1 2" key="1">
    <citation type="journal article" date="2023" name="Arcadia Sci">
        <title>De novo assembly of a long-read Amblyomma americanum tick genome.</title>
        <authorList>
            <person name="Chou S."/>
            <person name="Poskanzer K.E."/>
            <person name="Rollins M."/>
            <person name="Thuy-Boun P.S."/>
        </authorList>
    </citation>
    <scope>NUCLEOTIDE SEQUENCE [LARGE SCALE GENOMIC DNA]</scope>
    <source>
        <strain evidence="1">F_SG_1</strain>
        <tissue evidence="1">Salivary glands</tissue>
    </source>
</reference>
<organism evidence="1 2">
    <name type="scientific">Amblyomma americanum</name>
    <name type="common">Lone star tick</name>
    <dbReference type="NCBI Taxonomy" id="6943"/>
    <lineage>
        <taxon>Eukaryota</taxon>
        <taxon>Metazoa</taxon>
        <taxon>Ecdysozoa</taxon>
        <taxon>Arthropoda</taxon>
        <taxon>Chelicerata</taxon>
        <taxon>Arachnida</taxon>
        <taxon>Acari</taxon>
        <taxon>Parasitiformes</taxon>
        <taxon>Ixodida</taxon>
        <taxon>Ixodoidea</taxon>
        <taxon>Ixodidae</taxon>
        <taxon>Amblyomminae</taxon>
        <taxon>Amblyomma</taxon>
    </lineage>
</organism>
<dbReference type="AlphaFoldDB" id="A0AAQ4D5E5"/>
<sequence>RNNPSLWDDGTEEQAAACGGVSARCRQSDTSSLCAGCKSAAGERMTSCNPNR</sequence>
<comment type="caution">
    <text evidence="1">The sequence shown here is derived from an EMBL/GenBank/DDBJ whole genome shotgun (WGS) entry which is preliminary data.</text>
</comment>
<dbReference type="Proteomes" id="UP001321473">
    <property type="component" value="Unassembled WGS sequence"/>
</dbReference>
<protein>
    <submittedName>
        <fullName evidence="1">Uncharacterized protein</fullName>
    </submittedName>
</protein>
<gene>
    <name evidence="1" type="ORF">V5799_004683</name>
</gene>
<proteinExistence type="predicted"/>